<dbReference type="EMBL" id="MU007097">
    <property type="protein sequence ID" value="KAF2421520.1"/>
    <property type="molecule type" value="Genomic_DNA"/>
</dbReference>
<sequence length="340" mass="37613">MRSDSPQEYNDELSNLEDVVTVVTRGPALVIATSVLTGCVVCIICIRVYTRLRIQRWFGVDDVFSILSSFATAGFNITVILGFSKYGWDRHSWTIPITLIQSSIVIGNSSKLIFSLCATLTRLSFLGFYYRLTENVVMKRFKVLLHISVVFVIALCVVAFCAILSLCRPVRAYWTFPPIAGAKCIDETPVALAMGCLHTFADLLVTVLPIPVVMKLQMSRVRRMGVLMLFGLGFSITAAGAARTYFSWFTSTGRHDLAWDSYQLFICAVTEVNLGLICCCVPTIRVFIARKVVPVLSSGLTSLHSSYRGSEPTFKGETTANFGSDDQAELRKWTSENSSA</sequence>
<keyword evidence="4 6" id="KW-0472">Membrane</keyword>
<feature type="transmembrane region" description="Helical" evidence="6">
    <location>
        <begin position="62"/>
        <end position="83"/>
    </location>
</feature>
<dbReference type="OrthoDB" id="5342292at2759"/>
<dbReference type="AlphaFoldDB" id="A0A9P4NHR1"/>
<evidence type="ECO:0000259" key="7">
    <source>
        <dbReference type="Pfam" id="PF20684"/>
    </source>
</evidence>
<evidence type="ECO:0000256" key="3">
    <source>
        <dbReference type="ARBA" id="ARBA00022989"/>
    </source>
</evidence>
<proteinExistence type="inferred from homology"/>
<gene>
    <name evidence="8" type="ORF">EJ08DRAFT_491217</name>
</gene>
<dbReference type="Pfam" id="PF20684">
    <property type="entry name" value="Fung_rhodopsin"/>
    <property type="match status" value="1"/>
</dbReference>
<feature type="transmembrane region" description="Helical" evidence="6">
    <location>
        <begin position="262"/>
        <end position="288"/>
    </location>
</feature>
<dbReference type="Proteomes" id="UP000800235">
    <property type="component" value="Unassembled WGS sequence"/>
</dbReference>
<comment type="subcellular location">
    <subcellularLocation>
        <location evidence="1">Membrane</location>
        <topology evidence="1">Multi-pass membrane protein</topology>
    </subcellularLocation>
</comment>
<evidence type="ECO:0000256" key="5">
    <source>
        <dbReference type="ARBA" id="ARBA00038359"/>
    </source>
</evidence>
<evidence type="ECO:0000256" key="2">
    <source>
        <dbReference type="ARBA" id="ARBA00022692"/>
    </source>
</evidence>
<keyword evidence="2 6" id="KW-0812">Transmembrane</keyword>
<accession>A0A9P4NHR1</accession>
<feature type="transmembrane region" description="Helical" evidence="6">
    <location>
        <begin position="190"/>
        <end position="212"/>
    </location>
</feature>
<keyword evidence="9" id="KW-1185">Reference proteome</keyword>
<dbReference type="PANTHER" id="PTHR33048:SF129">
    <property type="entry name" value="INTEGRAL MEMBRANE PROTEIN-RELATED"/>
    <property type="match status" value="1"/>
</dbReference>
<dbReference type="GO" id="GO:0016020">
    <property type="term" value="C:membrane"/>
    <property type="evidence" value="ECO:0007669"/>
    <property type="project" value="UniProtKB-SubCell"/>
</dbReference>
<evidence type="ECO:0000256" key="1">
    <source>
        <dbReference type="ARBA" id="ARBA00004141"/>
    </source>
</evidence>
<comment type="similarity">
    <text evidence="5">Belongs to the SAT4 family.</text>
</comment>
<dbReference type="PANTHER" id="PTHR33048">
    <property type="entry name" value="PTH11-LIKE INTEGRAL MEMBRANE PROTEIN (AFU_ORTHOLOGUE AFUA_5G11245)"/>
    <property type="match status" value="1"/>
</dbReference>
<feature type="transmembrane region" description="Helical" evidence="6">
    <location>
        <begin position="112"/>
        <end position="132"/>
    </location>
</feature>
<evidence type="ECO:0000256" key="6">
    <source>
        <dbReference type="SAM" id="Phobius"/>
    </source>
</evidence>
<evidence type="ECO:0000313" key="8">
    <source>
        <dbReference type="EMBL" id="KAF2421520.1"/>
    </source>
</evidence>
<feature type="transmembrane region" description="Helical" evidence="6">
    <location>
        <begin position="28"/>
        <end position="50"/>
    </location>
</feature>
<feature type="transmembrane region" description="Helical" evidence="6">
    <location>
        <begin position="144"/>
        <end position="166"/>
    </location>
</feature>
<comment type="caution">
    <text evidence="8">The sequence shown here is derived from an EMBL/GenBank/DDBJ whole genome shotgun (WGS) entry which is preliminary data.</text>
</comment>
<protein>
    <recommendedName>
        <fullName evidence="7">Rhodopsin domain-containing protein</fullName>
    </recommendedName>
</protein>
<evidence type="ECO:0000256" key="4">
    <source>
        <dbReference type="ARBA" id="ARBA00023136"/>
    </source>
</evidence>
<evidence type="ECO:0000313" key="9">
    <source>
        <dbReference type="Proteomes" id="UP000800235"/>
    </source>
</evidence>
<reference evidence="8" key="1">
    <citation type="journal article" date="2020" name="Stud. Mycol.">
        <title>101 Dothideomycetes genomes: a test case for predicting lifestyles and emergence of pathogens.</title>
        <authorList>
            <person name="Haridas S."/>
            <person name="Albert R."/>
            <person name="Binder M."/>
            <person name="Bloem J."/>
            <person name="Labutti K."/>
            <person name="Salamov A."/>
            <person name="Andreopoulos B."/>
            <person name="Baker S."/>
            <person name="Barry K."/>
            <person name="Bills G."/>
            <person name="Bluhm B."/>
            <person name="Cannon C."/>
            <person name="Castanera R."/>
            <person name="Culley D."/>
            <person name="Daum C."/>
            <person name="Ezra D."/>
            <person name="Gonzalez J."/>
            <person name="Henrissat B."/>
            <person name="Kuo A."/>
            <person name="Liang C."/>
            <person name="Lipzen A."/>
            <person name="Lutzoni F."/>
            <person name="Magnuson J."/>
            <person name="Mondo S."/>
            <person name="Nolan M."/>
            <person name="Ohm R."/>
            <person name="Pangilinan J."/>
            <person name="Park H.-J."/>
            <person name="Ramirez L."/>
            <person name="Alfaro M."/>
            <person name="Sun H."/>
            <person name="Tritt A."/>
            <person name="Yoshinaga Y."/>
            <person name="Zwiers L.-H."/>
            <person name="Turgeon B."/>
            <person name="Goodwin S."/>
            <person name="Spatafora J."/>
            <person name="Crous P."/>
            <person name="Grigoriev I."/>
        </authorList>
    </citation>
    <scope>NUCLEOTIDE SEQUENCE</scope>
    <source>
        <strain evidence="8">CBS 130266</strain>
    </source>
</reference>
<feature type="domain" description="Rhodopsin" evidence="7">
    <location>
        <begin position="46"/>
        <end position="289"/>
    </location>
</feature>
<feature type="transmembrane region" description="Helical" evidence="6">
    <location>
        <begin position="224"/>
        <end position="242"/>
    </location>
</feature>
<name>A0A9P4NHR1_9PEZI</name>
<organism evidence="8 9">
    <name type="scientific">Tothia fuscella</name>
    <dbReference type="NCBI Taxonomy" id="1048955"/>
    <lineage>
        <taxon>Eukaryota</taxon>
        <taxon>Fungi</taxon>
        <taxon>Dikarya</taxon>
        <taxon>Ascomycota</taxon>
        <taxon>Pezizomycotina</taxon>
        <taxon>Dothideomycetes</taxon>
        <taxon>Pleosporomycetidae</taxon>
        <taxon>Venturiales</taxon>
        <taxon>Cylindrosympodiaceae</taxon>
        <taxon>Tothia</taxon>
    </lineage>
</organism>
<keyword evidence="3 6" id="KW-1133">Transmembrane helix</keyword>
<dbReference type="InterPro" id="IPR049326">
    <property type="entry name" value="Rhodopsin_dom_fungi"/>
</dbReference>
<dbReference type="InterPro" id="IPR052337">
    <property type="entry name" value="SAT4-like"/>
</dbReference>